<evidence type="ECO:0000313" key="1">
    <source>
        <dbReference type="EMBL" id="KAF2905141.1"/>
    </source>
</evidence>
<gene>
    <name evidence="1" type="ORF">ILUMI_01036</name>
</gene>
<comment type="caution">
    <text evidence="1">The sequence shown here is derived from an EMBL/GenBank/DDBJ whole genome shotgun (WGS) entry which is preliminary data.</text>
</comment>
<dbReference type="EMBL" id="VTPC01000597">
    <property type="protein sequence ID" value="KAF2905141.1"/>
    <property type="molecule type" value="Genomic_DNA"/>
</dbReference>
<accession>A0A8K0DJ39</accession>
<sequence>MLSPYPGPSGIRGAEVSGPGRHFADHFVYVRESQYRSSRQNVRLLLAVISTQLLNSECHPVQVPDLRDSSSKAKQYFDTCLLRSQSFMVYLAKLRSDFGRQLEVENAKLEANITRAGRHIWKMGLWNVHKMNGKENELAEEFEKNKLKILELMRQTKKGNESESKQDYLYLYNSAEKQKRAKTGIAESIKKKLEKLVDSWHPVNGRLIIVEMQIKNAKDAATEGKD</sequence>
<keyword evidence="2" id="KW-1185">Reference proteome</keyword>
<reference evidence="1" key="1">
    <citation type="submission" date="2019-08" db="EMBL/GenBank/DDBJ databases">
        <title>The genome of the North American firefly Photinus pyralis.</title>
        <authorList>
            <consortium name="Photinus pyralis genome working group"/>
            <person name="Fallon T.R."/>
            <person name="Sander Lower S.E."/>
            <person name="Weng J.-K."/>
        </authorList>
    </citation>
    <scope>NUCLEOTIDE SEQUENCE</scope>
    <source>
        <strain evidence="1">TRF0915ILg1</strain>
        <tissue evidence="1">Whole body</tissue>
    </source>
</reference>
<dbReference type="Proteomes" id="UP000801492">
    <property type="component" value="Unassembled WGS sequence"/>
</dbReference>
<protein>
    <submittedName>
        <fullName evidence="1">Uncharacterized protein</fullName>
    </submittedName>
</protein>
<dbReference type="OrthoDB" id="6770863at2759"/>
<proteinExistence type="predicted"/>
<dbReference type="AlphaFoldDB" id="A0A8K0DJ39"/>
<organism evidence="1 2">
    <name type="scientific">Ignelater luminosus</name>
    <name type="common">Cucubano</name>
    <name type="synonym">Pyrophorus luminosus</name>
    <dbReference type="NCBI Taxonomy" id="2038154"/>
    <lineage>
        <taxon>Eukaryota</taxon>
        <taxon>Metazoa</taxon>
        <taxon>Ecdysozoa</taxon>
        <taxon>Arthropoda</taxon>
        <taxon>Hexapoda</taxon>
        <taxon>Insecta</taxon>
        <taxon>Pterygota</taxon>
        <taxon>Neoptera</taxon>
        <taxon>Endopterygota</taxon>
        <taxon>Coleoptera</taxon>
        <taxon>Polyphaga</taxon>
        <taxon>Elateriformia</taxon>
        <taxon>Elateroidea</taxon>
        <taxon>Elateridae</taxon>
        <taxon>Agrypninae</taxon>
        <taxon>Pyrophorini</taxon>
        <taxon>Ignelater</taxon>
    </lineage>
</organism>
<evidence type="ECO:0000313" key="2">
    <source>
        <dbReference type="Proteomes" id="UP000801492"/>
    </source>
</evidence>
<name>A0A8K0DJ39_IGNLU</name>